<dbReference type="Proteomes" id="UP000297777">
    <property type="component" value="Unassembled WGS sequence"/>
</dbReference>
<reference evidence="2 3" key="1">
    <citation type="submission" date="2017-12" db="EMBL/GenBank/DDBJ databases">
        <title>Comparative genomics of Botrytis spp.</title>
        <authorList>
            <person name="Valero-Jimenez C.A."/>
            <person name="Tapia P."/>
            <person name="Veloso J."/>
            <person name="Silva-Moreno E."/>
            <person name="Staats M."/>
            <person name="Valdes J.H."/>
            <person name="Van Kan J.A.L."/>
        </authorList>
    </citation>
    <scope>NUCLEOTIDE SEQUENCE [LARGE SCALE GENOMIC DNA]</scope>
    <source>
        <strain evidence="2 3">Bt9001</strain>
    </source>
</reference>
<protein>
    <submittedName>
        <fullName evidence="2">Uncharacterized protein</fullName>
    </submittedName>
</protein>
<keyword evidence="3" id="KW-1185">Reference proteome</keyword>
<evidence type="ECO:0000313" key="3">
    <source>
        <dbReference type="Proteomes" id="UP000297777"/>
    </source>
</evidence>
<keyword evidence="1" id="KW-1133">Transmembrane helix</keyword>
<keyword evidence="1" id="KW-0812">Transmembrane</keyword>
<gene>
    <name evidence="2" type="ORF">BTUL_0016g00730</name>
</gene>
<feature type="transmembrane region" description="Helical" evidence="1">
    <location>
        <begin position="32"/>
        <end position="51"/>
    </location>
</feature>
<dbReference type="AlphaFoldDB" id="A0A4Z1F210"/>
<evidence type="ECO:0000256" key="1">
    <source>
        <dbReference type="SAM" id="Phobius"/>
    </source>
</evidence>
<keyword evidence="1" id="KW-0472">Membrane</keyword>
<name>A0A4Z1F210_9HELO</name>
<accession>A0A4Z1F210</accession>
<dbReference type="EMBL" id="PQXH01000016">
    <property type="protein sequence ID" value="TGO17609.1"/>
    <property type="molecule type" value="Genomic_DNA"/>
</dbReference>
<proteinExistence type="predicted"/>
<evidence type="ECO:0000313" key="2">
    <source>
        <dbReference type="EMBL" id="TGO17609.1"/>
    </source>
</evidence>
<sequence>MSTTLGLLSDLVSCVKRRIINTIMRHKSMNEAFAPITPGNALIALFLWPAIKHNTSVLTRKSYIGVTY</sequence>
<comment type="caution">
    <text evidence="2">The sequence shown here is derived from an EMBL/GenBank/DDBJ whole genome shotgun (WGS) entry which is preliminary data.</text>
</comment>
<organism evidence="2 3">
    <name type="scientific">Botrytis tulipae</name>
    <dbReference type="NCBI Taxonomy" id="87230"/>
    <lineage>
        <taxon>Eukaryota</taxon>
        <taxon>Fungi</taxon>
        <taxon>Dikarya</taxon>
        <taxon>Ascomycota</taxon>
        <taxon>Pezizomycotina</taxon>
        <taxon>Leotiomycetes</taxon>
        <taxon>Helotiales</taxon>
        <taxon>Sclerotiniaceae</taxon>
        <taxon>Botrytis</taxon>
    </lineage>
</organism>